<dbReference type="Proteomes" id="UP000241462">
    <property type="component" value="Unassembled WGS sequence"/>
</dbReference>
<dbReference type="InParanoid" id="A0A2T3AH18"/>
<sequence>MTSRQQFGEFEVLGETVELGPLSCRGPGAEAWRGRGGQWHYPKGAEVQAVIKCRTAQCKRSRQHSAQEGKRAMAGAEGKLEPSRVELRKNHATLQSVSKVWRASGQGSTVPRTGWDEISSPRFPVHSQRCKTKHPGWAGCVVCDGSEQFPCGDALEARLARSCQAGQVCSHGRLGRGRGVCTKED</sequence>
<reference evidence="1 2" key="1">
    <citation type="journal article" date="2018" name="Mycol. Prog.">
        <title>Coniella lustricola, a new species from submerged detritus.</title>
        <authorList>
            <person name="Raudabaugh D.B."/>
            <person name="Iturriaga T."/>
            <person name="Carver A."/>
            <person name="Mondo S."/>
            <person name="Pangilinan J."/>
            <person name="Lipzen A."/>
            <person name="He G."/>
            <person name="Amirebrahimi M."/>
            <person name="Grigoriev I.V."/>
            <person name="Miller A.N."/>
        </authorList>
    </citation>
    <scope>NUCLEOTIDE SEQUENCE [LARGE SCALE GENOMIC DNA]</scope>
    <source>
        <strain evidence="1 2">B22-T-1</strain>
    </source>
</reference>
<dbReference type="EMBL" id="KZ678390">
    <property type="protein sequence ID" value="PSR97536.1"/>
    <property type="molecule type" value="Genomic_DNA"/>
</dbReference>
<keyword evidence="2" id="KW-1185">Reference proteome</keyword>
<gene>
    <name evidence="1" type="ORF">BD289DRAFT_91381</name>
</gene>
<organism evidence="1 2">
    <name type="scientific">Coniella lustricola</name>
    <dbReference type="NCBI Taxonomy" id="2025994"/>
    <lineage>
        <taxon>Eukaryota</taxon>
        <taxon>Fungi</taxon>
        <taxon>Dikarya</taxon>
        <taxon>Ascomycota</taxon>
        <taxon>Pezizomycotina</taxon>
        <taxon>Sordariomycetes</taxon>
        <taxon>Sordariomycetidae</taxon>
        <taxon>Diaporthales</taxon>
        <taxon>Schizoparmaceae</taxon>
        <taxon>Coniella</taxon>
    </lineage>
</organism>
<evidence type="ECO:0000313" key="1">
    <source>
        <dbReference type="EMBL" id="PSR97536.1"/>
    </source>
</evidence>
<name>A0A2T3AH18_9PEZI</name>
<proteinExistence type="predicted"/>
<accession>A0A2T3AH18</accession>
<evidence type="ECO:0000313" key="2">
    <source>
        <dbReference type="Proteomes" id="UP000241462"/>
    </source>
</evidence>
<protein>
    <submittedName>
        <fullName evidence="1">Uncharacterized protein</fullName>
    </submittedName>
</protein>
<dbReference type="AlphaFoldDB" id="A0A2T3AH18"/>